<comment type="caution">
    <text evidence="1">The sequence shown here is derived from an EMBL/GenBank/DDBJ whole genome shotgun (WGS) entry which is preliminary data.</text>
</comment>
<dbReference type="AlphaFoldDB" id="A0A4Y2PMJ5"/>
<name>A0A4Y2PMJ5_ARAVE</name>
<dbReference type="EMBL" id="BGPR01011832">
    <property type="protein sequence ID" value="GBN53188.1"/>
    <property type="molecule type" value="Genomic_DNA"/>
</dbReference>
<reference evidence="1 2" key="1">
    <citation type="journal article" date="2019" name="Sci. Rep.">
        <title>Orb-weaving spider Araneus ventricosus genome elucidates the spidroin gene catalogue.</title>
        <authorList>
            <person name="Kono N."/>
            <person name="Nakamura H."/>
            <person name="Ohtoshi R."/>
            <person name="Moran D.A.P."/>
            <person name="Shinohara A."/>
            <person name="Yoshida Y."/>
            <person name="Fujiwara M."/>
            <person name="Mori M."/>
            <person name="Tomita M."/>
            <person name="Arakawa K."/>
        </authorList>
    </citation>
    <scope>NUCLEOTIDE SEQUENCE [LARGE SCALE GENOMIC DNA]</scope>
</reference>
<keyword evidence="2" id="KW-1185">Reference proteome</keyword>
<organism evidence="1 2">
    <name type="scientific">Araneus ventricosus</name>
    <name type="common">Orbweaver spider</name>
    <name type="synonym">Epeira ventricosa</name>
    <dbReference type="NCBI Taxonomy" id="182803"/>
    <lineage>
        <taxon>Eukaryota</taxon>
        <taxon>Metazoa</taxon>
        <taxon>Ecdysozoa</taxon>
        <taxon>Arthropoda</taxon>
        <taxon>Chelicerata</taxon>
        <taxon>Arachnida</taxon>
        <taxon>Araneae</taxon>
        <taxon>Araneomorphae</taxon>
        <taxon>Entelegynae</taxon>
        <taxon>Araneoidea</taxon>
        <taxon>Araneidae</taxon>
        <taxon>Araneus</taxon>
    </lineage>
</organism>
<protein>
    <submittedName>
        <fullName evidence="1">Uncharacterized protein</fullName>
    </submittedName>
</protein>
<dbReference type="Proteomes" id="UP000499080">
    <property type="component" value="Unassembled WGS sequence"/>
</dbReference>
<gene>
    <name evidence="1" type="ORF">AVEN_177006_1</name>
</gene>
<evidence type="ECO:0000313" key="2">
    <source>
        <dbReference type="Proteomes" id="UP000499080"/>
    </source>
</evidence>
<accession>A0A4Y2PMJ5</accession>
<sequence length="86" mass="9447">MAKALEPAAEDASVTIDADVVMVKNMQKVVMKMQYTVSRTKESPNTSGLSIRYKEPQIPSVLYRVVMKTRGPSSSSILLAIDLMAE</sequence>
<evidence type="ECO:0000313" key="1">
    <source>
        <dbReference type="EMBL" id="GBN53188.1"/>
    </source>
</evidence>
<proteinExistence type="predicted"/>